<dbReference type="GO" id="GO:0006508">
    <property type="term" value="P:proteolysis"/>
    <property type="evidence" value="ECO:0007669"/>
    <property type="project" value="InterPro"/>
</dbReference>
<feature type="signal peptide" evidence="5">
    <location>
        <begin position="1"/>
        <end position="23"/>
    </location>
</feature>
<evidence type="ECO:0000313" key="6">
    <source>
        <dbReference type="EMBL" id="EAS07504.2"/>
    </source>
</evidence>
<dbReference type="Gene3D" id="3.40.50.1460">
    <property type="match status" value="1"/>
</dbReference>
<dbReference type="Pfam" id="PF01650">
    <property type="entry name" value="Peptidase_C13"/>
    <property type="match status" value="1"/>
</dbReference>
<dbReference type="GO" id="GO:0016255">
    <property type="term" value="P:attachment of GPI anchor to protein"/>
    <property type="evidence" value="ECO:0007669"/>
    <property type="project" value="InterPro"/>
</dbReference>
<dbReference type="UniPathway" id="UPA00196"/>
<organism evidence="6 7">
    <name type="scientific">Tetrahymena thermophila (strain SB210)</name>
    <dbReference type="NCBI Taxonomy" id="312017"/>
    <lineage>
        <taxon>Eukaryota</taxon>
        <taxon>Sar</taxon>
        <taxon>Alveolata</taxon>
        <taxon>Ciliophora</taxon>
        <taxon>Intramacronucleata</taxon>
        <taxon>Oligohymenophorea</taxon>
        <taxon>Hymenostomatida</taxon>
        <taxon>Tetrahymenina</taxon>
        <taxon>Tetrahymenidae</taxon>
        <taxon>Tetrahymena</taxon>
    </lineage>
</organism>
<dbReference type="InterPro" id="IPR028361">
    <property type="entry name" value="GPI_transamidase"/>
</dbReference>
<dbReference type="GO" id="GO:0003923">
    <property type="term" value="F:GPI-anchor transamidase activity"/>
    <property type="evidence" value="ECO:0007669"/>
    <property type="project" value="InterPro"/>
</dbReference>
<dbReference type="PANTHER" id="PTHR48067">
    <property type="entry name" value="GPI-ANCHOR TRANSAMIDASE"/>
    <property type="match status" value="1"/>
</dbReference>
<dbReference type="eggNOG" id="KOG1349">
    <property type="taxonomic scope" value="Eukaryota"/>
</dbReference>
<keyword evidence="4 5" id="KW-0732">Signal</keyword>
<dbReference type="InterPro" id="IPR001096">
    <property type="entry name" value="Peptidase_C13"/>
</dbReference>
<dbReference type="OrthoDB" id="192611at2759"/>
<dbReference type="Proteomes" id="UP000009168">
    <property type="component" value="Unassembled WGS sequence"/>
</dbReference>
<sequence length="339" mass="39291">MKKLQSSLSLVIVFLLLICQVSSEKAHDLKVIIMSTSKFWFNFRQATNTLLIYDVLKKNGVKDEDIILMIPENSACNPRNNNPGVVCHLELESEPNLYRNSEIDYKLSDVNVHTLTNMLRGKYHRYTPRSKRLVTNKNTKILTYFTGHGGSGYIKMQDTDVMMDEEMRVALEEFNIKNFYNEMLMFSDSCSAATIFEKLKPDTNPNIFGIGSSSRGQYSYSYGKDSHINLSIVDRFSRANYLFLTNEFVRNKDSLLSDIMREWTKEYLQGDFSYTNTHARKDSKNIYLKDFFTNLNPTTSNIMEMSPKKDHHYDQLEALFGEIMSQPSTDFSIENKPFI</sequence>
<protein>
    <submittedName>
        <fullName evidence="6">Peptidase C13 family protein</fullName>
    </submittedName>
</protein>
<dbReference type="GeneID" id="7837643"/>
<dbReference type="MEROPS" id="C13.005"/>
<evidence type="ECO:0000313" key="7">
    <source>
        <dbReference type="Proteomes" id="UP000009168"/>
    </source>
</evidence>
<dbReference type="AlphaFoldDB" id="Q24I93"/>
<evidence type="ECO:0000256" key="5">
    <source>
        <dbReference type="SAM" id="SignalP"/>
    </source>
</evidence>
<name>Q24I93_TETTS</name>
<accession>Q24I93</accession>
<evidence type="ECO:0000256" key="3">
    <source>
        <dbReference type="ARBA" id="ARBA00022502"/>
    </source>
</evidence>
<evidence type="ECO:0000256" key="4">
    <source>
        <dbReference type="ARBA" id="ARBA00022729"/>
    </source>
</evidence>
<dbReference type="InParanoid" id="Q24I93"/>
<dbReference type="RefSeq" id="XP_001027746.2">
    <property type="nucleotide sequence ID" value="XM_001027746.3"/>
</dbReference>
<dbReference type="GO" id="GO:0042765">
    <property type="term" value="C:GPI-anchor transamidase complex"/>
    <property type="evidence" value="ECO:0007669"/>
    <property type="project" value="InterPro"/>
</dbReference>
<reference evidence="7" key="1">
    <citation type="journal article" date="2006" name="PLoS Biol.">
        <title>Macronuclear genome sequence of the ciliate Tetrahymena thermophila, a model eukaryote.</title>
        <authorList>
            <person name="Eisen J.A."/>
            <person name="Coyne R.S."/>
            <person name="Wu M."/>
            <person name="Wu D."/>
            <person name="Thiagarajan M."/>
            <person name="Wortman J.R."/>
            <person name="Badger J.H."/>
            <person name="Ren Q."/>
            <person name="Amedeo P."/>
            <person name="Jones K.M."/>
            <person name="Tallon L.J."/>
            <person name="Delcher A.L."/>
            <person name="Salzberg S.L."/>
            <person name="Silva J.C."/>
            <person name="Haas B.J."/>
            <person name="Majoros W.H."/>
            <person name="Farzad M."/>
            <person name="Carlton J.M."/>
            <person name="Smith R.K. Jr."/>
            <person name="Garg J."/>
            <person name="Pearlman R.E."/>
            <person name="Karrer K.M."/>
            <person name="Sun L."/>
            <person name="Manning G."/>
            <person name="Elde N.C."/>
            <person name="Turkewitz A.P."/>
            <person name="Asai D.J."/>
            <person name="Wilkes D.E."/>
            <person name="Wang Y."/>
            <person name="Cai H."/>
            <person name="Collins K."/>
            <person name="Stewart B.A."/>
            <person name="Lee S.R."/>
            <person name="Wilamowska K."/>
            <person name="Weinberg Z."/>
            <person name="Ruzzo W.L."/>
            <person name="Wloga D."/>
            <person name="Gaertig J."/>
            <person name="Frankel J."/>
            <person name="Tsao C.-C."/>
            <person name="Gorovsky M.A."/>
            <person name="Keeling P.J."/>
            <person name="Waller R.F."/>
            <person name="Patron N.J."/>
            <person name="Cherry J.M."/>
            <person name="Stover N.A."/>
            <person name="Krieger C.J."/>
            <person name="del Toro C."/>
            <person name="Ryder H.F."/>
            <person name="Williamson S.C."/>
            <person name="Barbeau R.A."/>
            <person name="Hamilton E.P."/>
            <person name="Orias E."/>
        </authorList>
    </citation>
    <scope>NUCLEOTIDE SEQUENCE [LARGE SCALE GENOMIC DNA]</scope>
    <source>
        <strain evidence="7">SB210</strain>
    </source>
</reference>
<comment type="pathway">
    <text evidence="1">Glycolipid biosynthesis; glycosylphosphatidylinositol-anchor biosynthesis.</text>
</comment>
<dbReference type="EMBL" id="GG662225">
    <property type="protein sequence ID" value="EAS07504.2"/>
    <property type="molecule type" value="Genomic_DNA"/>
</dbReference>
<keyword evidence="3" id="KW-0337">GPI-anchor biosynthesis</keyword>
<dbReference type="STRING" id="312017.Q24I93"/>
<dbReference type="HOGENOM" id="CLU_1002735_0_0_1"/>
<feature type="chain" id="PRO_5004202285" evidence="5">
    <location>
        <begin position="24"/>
        <end position="339"/>
    </location>
</feature>
<proteinExistence type="inferred from homology"/>
<evidence type="ECO:0000256" key="1">
    <source>
        <dbReference type="ARBA" id="ARBA00004687"/>
    </source>
</evidence>
<dbReference type="GO" id="GO:0006506">
    <property type="term" value="P:GPI anchor biosynthetic process"/>
    <property type="evidence" value="ECO:0007669"/>
    <property type="project" value="UniProtKB-UniPathway"/>
</dbReference>
<dbReference type="PRINTS" id="PR00776">
    <property type="entry name" value="HEMOGLOBNASE"/>
</dbReference>
<comment type="similarity">
    <text evidence="2">Belongs to the peptidase C13 family.</text>
</comment>
<dbReference type="PANTHER" id="PTHR48067:SF1">
    <property type="entry name" value="GPI-ANCHOR TRANSAMIDASE"/>
    <property type="match status" value="1"/>
</dbReference>
<dbReference type="OMA" id="TTILCYR"/>
<keyword evidence="7" id="KW-1185">Reference proteome</keyword>
<gene>
    <name evidence="6" type="ORF">TTHERM_01035670</name>
</gene>
<evidence type="ECO:0000256" key="2">
    <source>
        <dbReference type="ARBA" id="ARBA00009941"/>
    </source>
</evidence>
<dbReference type="KEGG" id="tet:TTHERM_01035670"/>